<comment type="similarity">
    <text evidence="1 7">Belongs to the peptidase S10 family.</text>
</comment>
<evidence type="ECO:0000256" key="4">
    <source>
        <dbReference type="ARBA" id="ARBA00022729"/>
    </source>
</evidence>
<dbReference type="InterPro" id="IPR018202">
    <property type="entry name" value="Ser_caboxypep_ser_AS"/>
</dbReference>
<gene>
    <name evidence="8" type="ORF">PHLGIDRAFT_69040</name>
</gene>
<dbReference type="OrthoDB" id="443318at2759"/>
<evidence type="ECO:0000256" key="7">
    <source>
        <dbReference type="RuleBase" id="RU361156"/>
    </source>
</evidence>
<protein>
    <recommendedName>
        <fullName evidence="7">Carboxypeptidase</fullName>
        <ecNumber evidence="7">3.4.16.-</ecNumber>
    </recommendedName>
</protein>
<evidence type="ECO:0000256" key="6">
    <source>
        <dbReference type="ARBA" id="ARBA00023180"/>
    </source>
</evidence>
<dbReference type="GO" id="GO:0004185">
    <property type="term" value="F:serine-type carboxypeptidase activity"/>
    <property type="evidence" value="ECO:0007669"/>
    <property type="project" value="UniProtKB-UniRule"/>
</dbReference>
<dbReference type="SUPFAM" id="SSF53474">
    <property type="entry name" value="alpha/beta-Hydrolases"/>
    <property type="match status" value="1"/>
</dbReference>
<keyword evidence="3 7" id="KW-0645">Protease</keyword>
<dbReference type="Pfam" id="PF00450">
    <property type="entry name" value="Peptidase_S10"/>
    <property type="match status" value="2"/>
</dbReference>
<name>A0A0C3SC79_PHLG1</name>
<evidence type="ECO:0000256" key="3">
    <source>
        <dbReference type="ARBA" id="ARBA00022670"/>
    </source>
</evidence>
<dbReference type="HOGENOM" id="CLU_440163_0_0_1"/>
<sequence>MPNRYRPAWANLFLLALSSPLLALPAAARALKSSSPHAYDGQPAGDYDTTWQQYFLVTDTLPGVAFDLGNTYAGNIGVQRAGHPNNSLFFWGFEHASGSLAAAAGQSGDEPWAVWLQGGPGTSSMFGLMTENGPIQLEPGTQQLSANQYAWSSLVDYIWVDNPVGVGFSTVDVDGYAADEDQVAQDFVGFLENLVKVFPSLSTRPFYLTGESYAGRYIPYIASALFSMSTPPVKLSKLVVGNPALGSNNEFKVLPTLSVLQTYPQIIGYNTTVYDYFKEQAHLCNLDVNLTYPQTSGTFAPITIATGGSQEIKNATRNGDGDDKAKRELKETRTTRRNFVSEVAYRHAKREAAGEGRGLTKRDSPGRTFASSPVIDSWYGCDVWDEMIDYALNFTFPWCECPPRCESALLALTLLLSRSRRSNQNVAADNAVVRALHAPTNAAWSVSIDYPWDSKNGNNDPSKTATFLTQLATNATAQSVDIVIYVGNDDALSPHFGTEAVSQNTTFGGIQGFTRKPATSWYDDNGDWAGIVHQERNWTYAIVYGAGHEVPAGRPVAAYTFLREFVLGSNQTGLVVASDEGTTVVGGENPTLQQTAIPGQPAIAFGGSTVQGSTSWPTATVAAFASYIGQVAVTGTQAITPVTPTTTAGRPTKTASSAAVGGKGSRAARCGAAVAVVAFARMMVEMV</sequence>
<evidence type="ECO:0000256" key="1">
    <source>
        <dbReference type="ARBA" id="ARBA00009431"/>
    </source>
</evidence>
<dbReference type="PANTHER" id="PTHR11802">
    <property type="entry name" value="SERINE PROTEASE FAMILY S10 SERINE CARBOXYPEPTIDASE"/>
    <property type="match status" value="1"/>
</dbReference>
<dbReference type="PRINTS" id="PR00724">
    <property type="entry name" value="CRBOXYPTASEC"/>
</dbReference>
<evidence type="ECO:0000313" key="9">
    <source>
        <dbReference type="Proteomes" id="UP000053257"/>
    </source>
</evidence>
<feature type="chain" id="PRO_5006514442" description="Carboxypeptidase" evidence="7">
    <location>
        <begin position="24"/>
        <end position="687"/>
    </location>
</feature>
<reference evidence="8 9" key="1">
    <citation type="journal article" date="2014" name="PLoS Genet.">
        <title>Analysis of the Phlebiopsis gigantea genome, transcriptome and secretome provides insight into its pioneer colonization strategies of wood.</title>
        <authorList>
            <person name="Hori C."/>
            <person name="Ishida T."/>
            <person name="Igarashi K."/>
            <person name="Samejima M."/>
            <person name="Suzuki H."/>
            <person name="Master E."/>
            <person name="Ferreira P."/>
            <person name="Ruiz-Duenas F.J."/>
            <person name="Held B."/>
            <person name="Canessa P."/>
            <person name="Larrondo L.F."/>
            <person name="Schmoll M."/>
            <person name="Druzhinina I.S."/>
            <person name="Kubicek C.P."/>
            <person name="Gaskell J.A."/>
            <person name="Kersten P."/>
            <person name="St John F."/>
            <person name="Glasner J."/>
            <person name="Sabat G."/>
            <person name="Splinter BonDurant S."/>
            <person name="Syed K."/>
            <person name="Yadav J."/>
            <person name="Mgbeahuruike A.C."/>
            <person name="Kovalchuk A."/>
            <person name="Asiegbu F.O."/>
            <person name="Lackner G."/>
            <person name="Hoffmeister D."/>
            <person name="Rencoret J."/>
            <person name="Gutierrez A."/>
            <person name="Sun H."/>
            <person name="Lindquist E."/>
            <person name="Barry K."/>
            <person name="Riley R."/>
            <person name="Grigoriev I.V."/>
            <person name="Henrissat B."/>
            <person name="Kues U."/>
            <person name="Berka R.M."/>
            <person name="Martinez A.T."/>
            <person name="Covert S.F."/>
            <person name="Blanchette R.A."/>
            <person name="Cullen D."/>
        </authorList>
    </citation>
    <scope>NUCLEOTIDE SEQUENCE [LARGE SCALE GENOMIC DNA]</scope>
    <source>
        <strain evidence="8 9">11061_1 CR5-6</strain>
    </source>
</reference>
<dbReference type="STRING" id="745531.A0A0C3SC79"/>
<dbReference type="Gene3D" id="3.40.50.1820">
    <property type="entry name" value="alpha/beta hydrolase"/>
    <property type="match status" value="1"/>
</dbReference>
<dbReference type="AlphaFoldDB" id="A0A0C3SC79"/>
<evidence type="ECO:0000256" key="2">
    <source>
        <dbReference type="ARBA" id="ARBA00022645"/>
    </source>
</evidence>
<dbReference type="PROSITE" id="PS00131">
    <property type="entry name" value="CARBOXYPEPT_SER_SER"/>
    <property type="match status" value="1"/>
</dbReference>
<dbReference type="GO" id="GO:0006508">
    <property type="term" value="P:proteolysis"/>
    <property type="evidence" value="ECO:0007669"/>
    <property type="project" value="UniProtKB-KW"/>
</dbReference>
<dbReference type="EMBL" id="KN840477">
    <property type="protein sequence ID" value="KIP08600.1"/>
    <property type="molecule type" value="Genomic_DNA"/>
</dbReference>
<feature type="signal peptide" evidence="7">
    <location>
        <begin position="1"/>
        <end position="23"/>
    </location>
</feature>
<dbReference type="InterPro" id="IPR029058">
    <property type="entry name" value="AB_hydrolase_fold"/>
</dbReference>
<dbReference type="InterPro" id="IPR001563">
    <property type="entry name" value="Peptidase_S10"/>
</dbReference>
<evidence type="ECO:0000313" key="8">
    <source>
        <dbReference type="EMBL" id="KIP08600.1"/>
    </source>
</evidence>
<keyword evidence="2 7" id="KW-0121">Carboxypeptidase</keyword>
<evidence type="ECO:0000256" key="5">
    <source>
        <dbReference type="ARBA" id="ARBA00022801"/>
    </source>
</evidence>
<dbReference type="EC" id="3.4.16.-" evidence="7"/>
<keyword evidence="5 7" id="KW-0378">Hydrolase</keyword>
<keyword evidence="4 7" id="KW-0732">Signal</keyword>
<keyword evidence="6" id="KW-0325">Glycoprotein</keyword>
<proteinExistence type="inferred from homology"/>
<organism evidence="8 9">
    <name type="scientific">Phlebiopsis gigantea (strain 11061_1 CR5-6)</name>
    <name type="common">White-rot fungus</name>
    <name type="synonym">Peniophora gigantea</name>
    <dbReference type="NCBI Taxonomy" id="745531"/>
    <lineage>
        <taxon>Eukaryota</taxon>
        <taxon>Fungi</taxon>
        <taxon>Dikarya</taxon>
        <taxon>Basidiomycota</taxon>
        <taxon>Agaricomycotina</taxon>
        <taxon>Agaricomycetes</taxon>
        <taxon>Polyporales</taxon>
        <taxon>Phanerochaetaceae</taxon>
        <taxon>Phlebiopsis</taxon>
    </lineage>
</organism>
<accession>A0A0C3SC79</accession>
<keyword evidence="9" id="KW-1185">Reference proteome</keyword>
<dbReference type="PANTHER" id="PTHR11802:SF3">
    <property type="entry name" value="RETINOID-INDUCIBLE SERINE CARBOXYPEPTIDASE"/>
    <property type="match status" value="1"/>
</dbReference>
<dbReference type="Proteomes" id="UP000053257">
    <property type="component" value="Unassembled WGS sequence"/>
</dbReference>